<dbReference type="AlphaFoldDB" id="A0AA40BPY7"/>
<organism evidence="2 3">
    <name type="scientific">Schizothecium vesticola</name>
    <dbReference type="NCBI Taxonomy" id="314040"/>
    <lineage>
        <taxon>Eukaryota</taxon>
        <taxon>Fungi</taxon>
        <taxon>Dikarya</taxon>
        <taxon>Ascomycota</taxon>
        <taxon>Pezizomycotina</taxon>
        <taxon>Sordariomycetes</taxon>
        <taxon>Sordariomycetidae</taxon>
        <taxon>Sordariales</taxon>
        <taxon>Schizotheciaceae</taxon>
        <taxon>Schizothecium</taxon>
    </lineage>
</organism>
<dbReference type="Proteomes" id="UP001172155">
    <property type="component" value="Unassembled WGS sequence"/>
</dbReference>
<feature type="transmembrane region" description="Helical" evidence="1">
    <location>
        <begin position="90"/>
        <end position="109"/>
    </location>
</feature>
<gene>
    <name evidence="2" type="ORF">B0T18DRAFT_483197</name>
</gene>
<dbReference type="EMBL" id="JAUKUD010000007">
    <property type="protein sequence ID" value="KAK0738218.1"/>
    <property type="molecule type" value="Genomic_DNA"/>
</dbReference>
<reference evidence="2" key="1">
    <citation type="submission" date="2023-06" db="EMBL/GenBank/DDBJ databases">
        <title>Genome-scale phylogeny and comparative genomics of the fungal order Sordariales.</title>
        <authorList>
            <consortium name="Lawrence Berkeley National Laboratory"/>
            <person name="Hensen N."/>
            <person name="Bonometti L."/>
            <person name="Westerberg I."/>
            <person name="Brannstrom I.O."/>
            <person name="Guillou S."/>
            <person name="Cros-Aarteil S."/>
            <person name="Calhoun S."/>
            <person name="Haridas S."/>
            <person name="Kuo A."/>
            <person name="Mondo S."/>
            <person name="Pangilinan J."/>
            <person name="Riley R."/>
            <person name="LaButti K."/>
            <person name="Andreopoulos B."/>
            <person name="Lipzen A."/>
            <person name="Chen C."/>
            <person name="Yanf M."/>
            <person name="Daum C."/>
            <person name="Ng V."/>
            <person name="Clum A."/>
            <person name="Steindorff A."/>
            <person name="Ohm R."/>
            <person name="Martin F."/>
            <person name="Silar P."/>
            <person name="Natvig D."/>
            <person name="Lalanne C."/>
            <person name="Gautier V."/>
            <person name="Ament-velasquez S.L."/>
            <person name="Kruys A."/>
            <person name="Hutchinson M.I."/>
            <person name="Powell A.J."/>
            <person name="Barry K."/>
            <person name="Miller A.N."/>
            <person name="Grigoriev I.V."/>
            <person name="Debuchy R."/>
            <person name="Gladieux P."/>
            <person name="Thoren M.H."/>
            <person name="Johannesson H."/>
        </authorList>
    </citation>
    <scope>NUCLEOTIDE SEQUENCE</scope>
    <source>
        <strain evidence="2">SMH3187-1</strain>
    </source>
</reference>
<keyword evidence="1" id="KW-1133">Transmembrane helix</keyword>
<keyword evidence="1" id="KW-0472">Membrane</keyword>
<keyword evidence="3" id="KW-1185">Reference proteome</keyword>
<feature type="transmembrane region" description="Helical" evidence="1">
    <location>
        <begin position="37"/>
        <end position="61"/>
    </location>
</feature>
<feature type="transmembrane region" description="Helical" evidence="1">
    <location>
        <begin position="185"/>
        <end position="206"/>
    </location>
</feature>
<name>A0AA40BPY7_9PEZI</name>
<sequence length="222" mass="23372">MEKRPSHSSFSASSTSPRDVHLASKLRALAAVDNARLAATTLALLMGMTVLGVSGNTLAVYDHTKLPATAPGAVSALPGLWPSEFNMRPTVSLVAGSVFVVLAGVAGLVGGKVKAVRANKMVHTSTSLAAPLVGLVAALVAVIFFYAVNASEEVDTFLSWTCRWKAVPMATQPRWDTLCAQSWTGVYMAVLLIPVEAAALGMAVWCRKAEKEVDEYEAAQGK</sequence>
<evidence type="ECO:0000313" key="3">
    <source>
        <dbReference type="Proteomes" id="UP001172155"/>
    </source>
</evidence>
<proteinExistence type="predicted"/>
<comment type="caution">
    <text evidence="2">The sequence shown here is derived from an EMBL/GenBank/DDBJ whole genome shotgun (WGS) entry which is preliminary data.</text>
</comment>
<evidence type="ECO:0000313" key="2">
    <source>
        <dbReference type="EMBL" id="KAK0738218.1"/>
    </source>
</evidence>
<protein>
    <submittedName>
        <fullName evidence="2">Uncharacterized protein</fullName>
    </submittedName>
</protein>
<evidence type="ECO:0000256" key="1">
    <source>
        <dbReference type="SAM" id="Phobius"/>
    </source>
</evidence>
<keyword evidence="1" id="KW-0812">Transmembrane</keyword>
<accession>A0AA40BPY7</accession>
<feature type="transmembrane region" description="Helical" evidence="1">
    <location>
        <begin position="129"/>
        <end position="148"/>
    </location>
</feature>